<reference evidence="1 2" key="1">
    <citation type="submission" date="2018-10" db="EMBL/GenBank/DDBJ databases">
        <title>Marmoricola sp. 4Q3S-7 whole genome shotgun sequence.</title>
        <authorList>
            <person name="Li F."/>
        </authorList>
    </citation>
    <scope>NUCLEOTIDE SEQUENCE [LARGE SCALE GENOMIC DNA]</scope>
    <source>
        <strain evidence="1 2">4Q3S-7</strain>
    </source>
</reference>
<evidence type="ECO:0000313" key="2">
    <source>
        <dbReference type="Proteomes" id="UP000281708"/>
    </source>
</evidence>
<proteinExistence type="predicted"/>
<dbReference type="Proteomes" id="UP000281708">
    <property type="component" value="Unassembled WGS sequence"/>
</dbReference>
<evidence type="ECO:0000313" key="1">
    <source>
        <dbReference type="EMBL" id="RLV49134.1"/>
    </source>
</evidence>
<evidence type="ECO:0008006" key="3">
    <source>
        <dbReference type="Google" id="ProtNLM"/>
    </source>
</evidence>
<dbReference type="EMBL" id="RDBE01000007">
    <property type="protein sequence ID" value="RLV49134.1"/>
    <property type="molecule type" value="Genomic_DNA"/>
</dbReference>
<comment type="caution">
    <text evidence="1">The sequence shown here is derived from an EMBL/GenBank/DDBJ whole genome shotgun (WGS) entry which is preliminary data.</text>
</comment>
<name>A0A3L8P1V3_9ACTN</name>
<organism evidence="1 2">
    <name type="scientific">Nocardioides mangrovicus</name>
    <dbReference type="NCBI Taxonomy" id="2478913"/>
    <lineage>
        <taxon>Bacteria</taxon>
        <taxon>Bacillati</taxon>
        <taxon>Actinomycetota</taxon>
        <taxon>Actinomycetes</taxon>
        <taxon>Propionibacteriales</taxon>
        <taxon>Nocardioidaceae</taxon>
        <taxon>Nocardioides</taxon>
    </lineage>
</organism>
<dbReference type="OrthoDB" id="5143202at2"/>
<sequence>MARDPLPLLVDGVLLRREALDFGVDDDDLTKAVREGALVRVRQGAYADRRVWDRLPAQERLLLLKTAVIRMYGGGLISHDSAVVLHGGPDWGLDLEHLHLTRPDGTGRTQARIVHHRGVAHPTDLHLPGGGSVTSVARTVVETTIRADSVELGVVLGSHFLRTKQVNSDELRDAHTTALHHRGGLVLTPALALADPRLGSVLESRCWYMFHRHGLRGVIPQYPVVVMGELFFLDFAIPKLGVWVETDGKEKYVKYRRPGESIVDTVRRERRREILVREKEGLEPVRFDWWDMGRPEECLRRIYQAAQRRAA</sequence>
<dbReference type="AlphaFoldDB" id="A0A3L8P1V3"/>
<keyword evidence="2" id="KW-1185">Reference proteome</keyword>
<accession>A0A3L8P1V3</accession>
<dbReference type="RefSeq" id="WP_121806237.1">
    <property type="nucleotide sequence ID" value="NZ_RDBE01000007.1"/>
</dbReference>
<protein>
    <recommendedName>
        <fullName evidence="3">Type IV toxin-antitoxin system AbiEi family antitoxin domain-containing protein</fullName>
    </recommendedName>
</protein>
<gene>
    <name evidence="1" type="ORF">D9V37_11260</name>
</gene>